<evidence type="ECO:0000313" key="2">
    <source>
        <dbReference type="EMBL" id="OSN07004.1"/>
    </source>
</evidence>
<feature type="domain" description="N-acetyltransferase" evidence="1">
    <location>
        <begin position="1"/>
        <end position="135"/>
    </location>
</feature>
<dbReference type="EMBL" id="LUTQ01000007">
    <property type="protein sequence ID" value="OSN11222.1"/>
    <property type="molecule type" value="Genomic_DNA"/>
</dbReference>
<dbReference type="Proteomes" id="UP000194020">
    <property type="component" value="Unassembled WGS sequence"/>
</dbReference>
<reference evidence="4 5" key="1">
    <citation type="submission" date="2016-02" db="EMBL/GenBank/DDBJ databases">
        <title>Species-wide whole genome sequencing reveals diversity, host range in Lonsdalea quercina.</title>
        <authorList>
            <person name="Li Y."/>
        </authorList>
    </citation>
    <scope>NUCLEOTIDE SEQUENCE [LARGE SCALE GENOMIC DNA]</scope>
    <source>
        <strain evidence="2 4">LMG 26264</strain>
        <strain evidence="3 5">LMG 26265</strain>
    </source>
</reference>
<dbReference type="EMBL" id="LUTP01000010">
    <property type="protein sequence ID" value="OSN07004.1"/>
    <property type="molecule type" value="Genomic_DNA"/>
</dbReference>
<organism evidence="2 4">
    <name type="scientific">Lonsdalea iberica</name>
    <dbReference type="NCBI Taxonomy" id="1082703"/>
    <lineage>
        <taxon>Bacteria</taxon>
        <taxon>Pseudomonadati</taxon>
        <taxon>Pseudomonadota</taxon>
        <taxon>Gammaproteobacteria</taxon>
        <taxon>Enterobacterales</taxon>
        <taxon>Pectobacteriaceae</taxon>
        <taxon>Lonsdalea</taxon>
    </lineage>
</organism>
<evidence type="ECO:0000313" key="3">
    <source>
        <dbReference type="EMBL" id="OSN11222.1"/>
    </source>
</evidence>
<dbReference type="Pfam" id="PF00583">
    <property type="entry name" value="Acetyltransf_1"/>
    <property type="match status" value="1"/>
</dbReference>
<dbReference type="InterPro" id="IPR000182">
    <property type="entry name" value="GNAT_dom"/>
</dbReference>
<proteinExistence type="predicted"/>
<dbReference type="Proteomes" id="UP000194040">
    <property type="component" value="Unassembled WGS sequence"/>
</dbReference>
<name>A0A1X3RY21_9GAMM</name>
<keyword evidence="2" id="KW-0808">Transferase</keyword>
<evidence type="ECO:0000313" key="4">
    <source>
        <dbReference type="Proteomes" id="UP000194020"/>
    </source>
</evidence>
<dbReference type="PROSITE" id="PS51186">
    <property type="entry name" value="GNAT"/>
    <property type="match status" value="1"/>
</dbReference>
<keyword evidence="5" id="KW-1185">Reference proteome</keyword>
<dbReference type="CDD" id="cd04301">
    <property type="entry name" value="NAT_SF"/>
    <property type="match status" value="1"/>
</dbReference>
<dbReference type="OrthoDB" id="9787920at2"/>
<dbReference type="RefSeq" id="WP_094100216.1">
    <property type="nucleotide sequence ID" value="NZ_LUTP01000010.1"/>
</dbReference>
<evidence type="ECO:0000313" key="5">
    <source>
        <dbReference type="Proteomes" id="UP000194040"/>
    </source>
</evidence>
<accession>A0A1X3RY21</accession>
<dbReference type="SUPFAM" id="SSF55729">
    <property type="entry name" value="Acyl-CoA N-acyltransferases (Nat)"/>
    <property type="match status" value="1"/>
</dbReference>
<evidence type="ECO:0000259" key="1">
    <source>
        <dbReference type="PROSITE" id="PS51186"/>
    </source>
</evidence>
<sequence length="137" mass="16254">MKLNITDTPNPQDEEFVIQRLLQHNKKFQEGDIYPLFLTFTNDNNDIIAGLVARTWWGALEIKFLWVDEPYRHAGLGRQMMQQAETEAIKRGCHMAYVDTFSFQAKGFYEKLGYQEYGHLAGYAHRFTRHYLRKEFQ</sequence>
<comment type="caution">
    <text evidence="2">The sequence shown here is derived from an EMBL/GenBank/DDBJ whole genome shotgun (WGS) entry which is preliminary data.</text>
</comment>
<protein>
    <submittedName>
        <fullName evidence="2">Acetyltransferase</fullName>
    </submittedName>
</protein>
<dbReference type="Gene3D" id="3.40.630.30">
    <property type="match status" value="1"/>
</dbReference>
<gene>
    <name evidence="2" type="ORF">AU511_05820</name>
    <name evidence="3" type="ORF">AU512_03790</name>
</gene>
<dbReference type="InterPro" id="IPR016181">
    <property type="entry name" value="Acyl_CoA_acyltransferase"/>
</dbReference>
<dbReference type="GO" id="GO:0016747">
    <property type="term" value="F:acyltransferase activity, transferring groups other than amino-acyl groups"/>
    <property type="evidence" value="ECO:0007669"/>
    <property type="project" value="InterPro"/>
</dbReference>
<dbReference type="AlphaFoldDB" id="A0A1X3RY21"/>